<name>A0A1K0H2D8_9BASI</name>
<sequence>MTLILDASIDKSSSSVPRFASSHQDSDQLNVVQTLDCVRSSLPPSFLSLGPQLQPAQVDLLEMHSELVLVYQSPYLHCQSSHRFVPRKNIHVPQEVATTVVMSEIHLKTILPSMRMRMMICLGCRRSGV</sequence>
<proteinExistence type="predicted"/>
<gene>
    <name evidence="1" type="ORF">UBRO_03368</name>
</gene>
<dbReference type="EMBL" id="LT558121">
    <property type="protein sequence ID" value="SAM81545.1"/>
    <property type="molecule type" value="Genomic_DNA"/>
</dbReference>
<organism evidence="1 2">
    <name type="scientific">Ustilago bromivora</name>
    <dbReference type="NCBI Taxonomy" id="307758"/>
    <lineage>
        <taxon>Eukaryota</taxon>
        <taxon>Fungi</taxon>
        <taxon>Dikarya</taxon>
        <taxon>Basidiomycota</taxon>
        <taxon>Ustilaginomycotina</taxon>
        <taxon>Ustilaginomycetes</taxon>
        <taxon>Ustilaginales</taxon>
        <taxon>Ustilaginaceae</taxon>
        <taxon>Ustilago</taxon>
    </lineage>
</organism>
<dbReference type="Proteomes" id="UP000179920">
    <property type="component" value="Chromosome V"/>
</dbReference>
<protein>
    <submittedName>
        <fullName evidence="1">Uncharacterized protein</fullName>
    </submittedName>
</protein>
<evidence type="ECO:0000313" key="1">
    <source>
        <dbReference type="EMBL" id="SAM81545.1"/>
    </source>
</evidence>
<dbReference type="AlphaFoldDB" id="A0A1K0H2D8"/>
<accession>A0A1K0H2D8</accession>
<evidence type="ECO:0000313" key="2">
    <source>
        <dbReference type="Proteomes" id="UP000179920"/>
    </source>
</evidence>
<reference evidence="2" key="1">
    <citation type="submission" date="2016-04" db="EMBL/GenBank/DDBJ databases">
        <authorList>
            <person name="Guldener U."/>
            <person name="Guldener U."/>
        </authorList>
    </citation>
    <scope>NUCLEOTIDE SEQUENCE [LARGE SCALE GENOMIC DNA]</scope>
    <source>
        <strain evidence="2">UB2112</strain>
    </source>
</reference>
<dbReference type="OrthoDB" id="10303233at2759"/>